<evidence type="ECO:0000313" key="4">
    <source>
        <dbReference type="EMBL" id="SBV97022.1"/>
    </source>
</evidence>
<dbReference type="PANTHER" id="PTHR30163:SF8">
    <property type="entry name" value="LYTIC MUREIN TRANSGLYCOSYLASE"/>
    <property type="match status" value="1"/>
</dbReference>
<evidence type="ECO:0000256" key="2">
    <source>
        <dbReference type="SAM" id="SignalP"/>
    </source>
</evidence>
<evidence type="ECO:0000256" key="1">
    <source>
        <dbReference type="SAM" id="MobiDB-lite"/>
    </source>
</evidence>
<feature type="domain" description="Transglycosylase SLT" evidence="3">
    <location>
        <begin position="147"/>
        <end position="392"/>
    </location>
</feature>
<feature type="region of interest" description="Disordered" evidence="1">
    <location>
        <begin position="420"/>
        <end position="469"/>
    </location>
</feature>
<proteinExistence type="predicted"/>
<dbReference type="InterPro" id="IPR031304">
    <property type="entry name" value="SLT_2"/>
</dbReference>
<dbReference type="AlphaFoldDB" id="A0A212JC98"/>
<dbReference type="Gene3D" id="1.10.8.350">
    <property type="entry name" value="Bacterial muramidase"/>
    <property type="match status" value="1"/>
</dbReference>
<name>A0A212JC98_9BACT</name>
<dbReference type="InterPro" id="IPR043426">
    <property type="entry name" value="MltB-like"/>
</dbReference>
<dbReference type="InterPro" id="IPR023346">
    <property type="entry name" value="Lysozyme-like_dom_sf"/>
</dbReference>
<protein>
    <recommendedName>
        <fullName evidence="3">Transglycosylase SLT domain-containing protein</fullName>
    </recommendedName>
</protein>
<feature type="signal peptide" evidence="2">
    <location>
        <begin position="1"/>
        <end position="37"/>
    </location>
</feature>
<dbReference type="SUPFAM" id="SSF53955">
    <property type="entry name" value="Lysozyme-like"/>
    <property type="match status" value="1"/>
</dbReference>
<reference evidence="4" key="1">
    <citation type="submission" date="2016-04" db="EMBL/GenBank/DDBJ databases">
        <authorList>
            <person name="Evans L.H."/>
            <person name="Alamgir A."/>
            <person name="Owens N."/>
            <person name="Weber N.D."/>
            <person name="Virtaneva K."/>
            <person name="Barbian K."/>
            <person name="Babar A."/>
            <person name="Rosenke K."/>
        </authorList>
    </citation>
    <scope>NUCLEOTIDE SEQUENCE</scope>
    <source>
        <strain evidence="4">92-2</strain>
    </source>
</reference>
<evidence type="ECO:0000259" key="3">
    <source>
        <dbReference type="Pfam" id="PF13406"/>
    </source>
</evidence>
<feature type="compositionally biased region" description="Low complexity" evidence="1">
    <location>
        <begin position="51"/>
        <end position="64"/>
    </location>
</feature>
<feature type="region of interest" description="Disordered" evidence="1">
    <location>
        <begin position="95"/>
        <end position="143"/>
    </location>
</feature>
<dbReference type="GO" id="GO:0008933">
    <property type="term" value="F:peptidoglycan lytic transglycosylase activity"/>
    <property type="evidence" value="ECO:0007669"/>
    <property type="project" value="TreeGrafter"/>
</dbReference>
<dbReference type="RefSeq" id="WP_227118583.1">
    <property type="nucleotide sequence ID" value="NZ_LT598928.1"/>
</dbReference>
<dbReference type="EMBL" id="FLUP01000001">
    <property type="protein sequence ID" value="SBV97022.1"/>
    <property type="molecule type" value="Genomic_DNA"/>
</dbReference>
<feature type="region of interest" description="Disordered" evidence="1">
    <location>
        <begin position="49"/>
        <end position="77"/>
    </location>
</feature>
<gene>
    <name evidence="4" type="ORF">KM92DES2_10870</name>
</gene>
<dbReference type="PANTHER" id="PTHR30163">
    <property type="entry name" value="MEMBRANE-BOUND LYTIC MUREIN TRANSGLYCOSYLASE B"/>
    <property type="match status" value="1"/>
</dbReference>
<dbReference type="Pfam" id="PF13406">
    <property type="entry name" value="SLT_2"/>
    <property type="match status" value="1"/>
</dbReference>
<organism evidence="4">
    <name type="scientific">uncultured Desulfovibrio sp</name>
    <dbReference type="NCBI Taxonomy" id="167968"/>
    <lineage>
        <taxon>Bacteria</taxon>
        <taxon>Pseudomonadati</taxon>
        <taxon>Thermodesulfobacteriota</taxon>
        <taxon>Desulfovibrionia</taxon>
        <taxon>Desulfovibrionales</taxon>
        <taxon>Desulfovibrionaceae</taxon>
        <taxon>Desulfovibrio</taxon>
        <taxon>environmental samples</taxon>
    </lineage>
</organism>
<feature type="chain" id="PRO_5012939562" description="Transglycosylase SLT domain-containing protein" evidence="2">
    <location>
        <begin position="38"/>
        <end position="469"/>
    </location>
</feature>
<keyword evidence="2" id="KW-0732">Signal</keyword>
<dbReference type="CDD" id="cd13399">
    <property type="entry name" value="Slt35-like"/>
    <property type="match status" value="1"/>
</dbReference>
<feature type="compositionally biased region" description="Low complexity" evidence="1">
    <location>
        <begin position="127"/>
        <end position="143"/>
    </location>
</feature>
<sequence>MMLQPAFAVHSFCRRAWSVCGLAGCLLLCACSGAQTAASRGGDGITSYDLPSSPAASQPSYSPAGAPPAAPSNTAQGYATPNYSGGYAGGSNGAGTTAAPSYGEPQSQAPGYAAPAPTYAPSPAPTYAPSYQQSQPQPAAGSAAIAPAWRPLADRLAADGLSGPRVDALLATLSATPTQSPMGRKMRELYNRKFFPKPPSTAPAALYYKGVLTDANVQLCRQFVAQNKRAFDQAEARFGVPSSIAVSLLFVETRLGKVLADVPENAFYTLASMSVTRQPSDIPDWLPRMPGYQEHLDWFAEIMPKRADWAYKEVKALVEHMLRDNIDPHHLPSSIYGAVGLCQFMPSNIATYGADGDGDGKVDLFTIPDAVASLSNYLAKHGWKPGLPRARQHQILMAYNHAAIYANTILALSDMINGAPSPEASAKPAPATAGKPAPAKTGKAAPAKAAKPAAAKPASKAPKPVKPTN</sequence>
<dbReference type="GO" id="GO:0009253">
    <property type="term" value="P:peptidoglycan catabolic process"/>
    <property type="evidence" value="ECO:0007669"/>
    <property type="project" value="TreeGrafter"/>
</dbReference>
<accession>A0A212JC98</accession>